<evidence type="ECO:0000259" key="15">
    <source>
        <dbReference type="Pfam" id="PF07731"/>
    </source>
</evidence>
<dbReference type="Gene3D" id="2.60.40.420">
    <property type="entry name" value="Cupredoxins - blue copper proteins"/>
    <property type="match status" value="3"/>
</dbReference>
<dbReference type="PANTHER" id="PTHR11709">
    <property type="entry name" value="MULTI-COPPER OXIDASE"/>
    <property type="match status" value="1"/>
</dbReference>
<dbReference type="Proteomes" id="UP001642360">
    <property type="component" value="Unassembled WGS sequence"/>
</dbReference>
<keyword evidence="12" id="KW-0325">Glycoprotein</keyword>
<evidence type="ECO:0000256" key="9">
    <source>
        <dbReference type="ARBA" id="ARBA00022737"/>
    </source>
</evidence>
<dbReference type="CDD" id="cd13875">
    <property type="entry name" value="CuRO_2_LCC_plant"/>
    <property type="match status" value="1"/>
</dbReference>
<keyword evidence="9" id="KW-0677">Repeat</keyword>
<keyword evidence="8" id="KW-0479">Metal-binding</keyword>
<feature type="domain" description="Plastocyanin-like" evidence="16">
    <location>
        <begin position="2"/>
        <end position="114"/>
    </location>
</feature>
<proteinExistence type="inferred from homology"/>
<dbReference type="InterPro" id="IPR034288">
    <property type="entry name" value="CuRO_1_LCC"/>
</dbReference>
<feature type="domain" description="Plastocyanin-like" evidence="14">
    <location>
        <begin position="167"/>
        <end position="305"/>
    </location>
</feature>
<dbReference type="Pfam" id="PF07732">
    <property type="entry name" value="Cu-oxidase_3"/>
    <property type="match status" value="1"/>
</dbReference>
<keyword evidence="7" id="KW-0964">Secreted</keyword>
<reference evidence="17 18" key="1">
    <citation type="submission" date="2024-02" db="EMBL/GenBank/DDBJ databases">
        <authorList>
            <person name="Vignale AGUSTIN F."/>
            <person name="Sosa J E."/>
            <person name="Modenutti C."/>
        </authorList>
    </citation>
    <scope>NUCLEOTIDE SEQUENCE [LARGE SCALE GENOMIC DNA]</scope>
</reference>
<evidence type="ECO:0000256" key="5">
    <source>
        <dbReference type="ARBA" id="ARBA00012297"/>
    </source>
</evidence>
<dbReference type="InterPro" id="IPR045087">
    <property type="entry name" value="Cu-oxidase_fam"/>
</dbReference>
<evidence type="ECO:0000256" key="11">
    <source>
        <dbReference type="ARBA" id="ARBA00023008"/>
    </source>
</evidence>
<keyword evidence="18" id="KW-1185">Reference proteome</keyword>
<dbReference type="SUPFAM" id="SSF49503">
    <property type="entry name" value="Cupredoxins"/>
    <property type="match status" value="3"/>
</dbReference>
<evidence type="ECO:0000256" key="2">
    <source>
        <dbReference type="ARBA" id="ARBA00001935"/>
    </source>
</evidence>
<feature type="domain" description="Plastocyanin-like" evidence="15">
    <location>
        <begin position="408"/>
        <end position="544"/>
    </location>
</feature>
<dbReference type="GO" id="GO:0052716">
    <property type="term" value="F:hydroquinone:oxygen oxidoreductase activity"/>
    <property type="evidence" value="ECO:0007669"/>
    <property type="project" value="UniProtKB-EC"/>
</dbReference>
<dbReference type="Pfam" id="PF00394">
    <property type="entry name" value="Cu-oxidase"/>
    <property type="match status" value="1"/>
</dbReference>
<dbReference type="PANTHER" id="PTHR11709:SF9">
    <property type="entry name" value="LACCASE-7"/>
    <property type="match status" value="1"/>
</dbReference>
<evidence type="ECO:0000256" key="12">
    <source>
        <dbReference type="ARBA" id="ARBA00023180"/>
    </source>
</evidence>
<evidence type="ECO:0000256" key="7">
    <source>
        <dbReference type="ARBA" id="ARBA00022525"/>
    </source>
</evidence>
<keyword evidence="11" id="KW-0186">Copper</keyword>
<dbReference type="GO" id="GO:0046274">
    <property type="term" value="P:lignin catabolic process"/>
    <property type="evidence" value="ECO:0007669"/>
    <property type="project" value="UniProtKB-KW"/>
</dbReference>
<evidence type="ECO:0000256" key="3">
    <source>
        <dbReference type="ARBA" id="ARBA00004271"/>
    </source>
</evidence>
<dbReference type="InterPro" id="IPR008972">
    <property type="entry name" value="Cupredoxin"/>
</dbReference>
<evidence type="ECO:0000259" key="16">
    <source>
        <dbReference type="Pfam" id="PF07732"/>
    </source>
</evidence>
<dbReference type="GO" id="GO:0046872">
    <property type="term" value="F:metal ion binding"/>
    <property type="evidence" value="ECO:0007669"/>
    <property type="project" value="UniProtKB-KW"/>
</dbReference>
<dbReference type="InterPro" id="IPR011706">
    <property type="entry name" value="Cu-oxidase_C"/>
</dbReference>
<evidence type="ECO:0000256" key="1">
    <source>
        <dbReference type="ARBA" id="ARBA00000349"/>
    </source>
</evidence>
<dbReference type="GO" id="GO:0048046">
    <property type="term" value="C:apoplast"/>
    <property type="evidence" value="ECO:0007669"/>
    <property type="project" value="UniProtKB-SubCell"/>
</dbReference>
<keyword evidence="6" id="KW-0052">Apoplast</keyword>
<feature type="non-terminal residue" evidence="17">
    <location>
        <position position="1"/>
    </location>
</feature>
<evidence type="ECO:0000256" key="6">
    <source>
        <dbReference type="ARBA" id="ARBA00022523"/>
    </source>
</evidence>
<dbReference type="InterPro" id="IPR033138">
    <property type="entry name" value="Cu_oxidase_CS"/>
</dbReference>
<sequence length="562" mass="61457">VQNLTIWRLCQERVITAVNGSLPGPTINVREGDTLVVHVYNLSPYNLTIHWHGVFQLLSGWADGPEYTTQCPMLPGQSYIYNFTITGQEGTLWWHAHVQWLRATVYGALIIRPGAGSSYPFPKPYKEVPIVLGEWWNANVFDVESEALASGGAPNISNAFTINGQPGEWWNANVFDVESEALASGGAPNISNAFTINGQPDTFKLREVVQGKTYLLRIVNAALNNHLFFKIANHKMTVVAVDASYTNPYVTDVVVISPGQTTDVLLIADQPPASYYMAAHAYDSTDGVVEFDNTTTTGIIVYDGAIESAPIMPVLPAFNDTPTAFKFFSNLTGLVTSPFWAPVPLNVDEPMFITIGLGLAACAANATCGGLFGHSLAASMNNASFQFPSKLSMLQAFFNNVDGIYTTDFPDQPPLIFDYTNANNSLNQSLLMTTKSTKVKKVKFNATVEMVMQNTALIGVENHPIHLHGFNFYVLAQGLGNFDPVNDPKKFNFDNPQKRNTIAVPVGGWTVIRFRANNPGVWLMHCHFDVHLPWGLATAFVVENGGTPSSTLPPPPLDLPHC</sequence>
<evidence type="ECO:0000256" key="13">
    <source>
        <dbReference type="ARBA" id="ARBA00023185"/>
    </source>
</evidence>
<dbReference type="AlphaFoldDB" id="A0ABC8S8Q3"/>
<protein>
    <recommendedName>
        <fullName evidence="5">laccase</fullName>
        <ecNumber evidence="5">1.10.3.2</ecNumber>
    </recommendedName>
</protein>
<dbReference type="EC" id="1.10.3.2" evidence="5"/>
<evidence type="ECO:0000259" key="14">
    <source>
        <dbReference type="Pfam" id="PF00394"/>
    </source>
</evidence>
<comment type="caution">
    <text evidence="17">The sequence shown here is derived from an EMBL/GenBank/DDBJ whole genome shotgun (WGS) entry which is preliminary data.</text>
</comment>
<organism evidence="17 18">
    <name type="scientific">Ilex paraguariensis</name>
    <name type="common">yerba mate</name>
    <dbReference type="NCBI Taxonomy" id="185542"/>
    <lineage>
        <taxon>Eukaryota</taxon>
        <taxon>Viridiplantae</taxon>
        <taxon>Streptophyta</taxon>
        <taxon>Embryophyta</taxon>
        <taxon>Tracheophyta</taxon>
        <taxon>Spermatophyta</taxon>
        <taxon>Magnoliopsida</taxon>
        <taxon>eudicotyledons</taxon>
        <taxon>Gunneridae</taxon>
        <taxon>Pentapetalae</taxon>
        <taxon>asterids</taxon>
        <taxon>campanulids</taxon>
        <taxon>Aquifoliales</taxon>
        <taxon>Aquifoliaceae</taxon>
        <taxon>Ilex</taxon>
    </lineage>
</organism>
<evidence type="ECO:0000256" key="8">
    <source>
        <dbReference type="ARBA" id="ARBA00022723"/>
    </source>
</evidence>
<evidence type="ECO:0000313" key="18">
    <source>
        <dbReference type="Proteomes" id="UP001642360"/>
    </source>
</evidence>
<evidence type="ECO:0000313" key="17">
    <source>
        <dbReference type="EMBL" id="CAK9151408.1"/>
    </source>
</evidence>
<dbReference type="InterPro" id="IPR001117">
    <property type="entry name" value="Cu-oxidase_2nd"/>
</dbReference>
<name>A0ABC8S8Q3_9AQUA</name>
<comment type="catalytic activity">
    <reaction evidence="1">
        <text>4 hydroquinone + O2 = 4 benzosemiquinone + 2 H2O</text>
        <dbReference type="Rhea" id="RHEA:11276"/>
        <dbReference type="ChEBI" id="CHEBI:15377"/>
        <dbReference type="ChEBI" id="CHEBI:15379"/>
        <dbReference type="ChEBI" id="CHEBI:17594"/>
        <dbReference type="ChEBI" id="CHEBI:17977"/>
        <dbReference type="EC" id="1.10.3.2"/>
    </reaction>
</comment>
<keyword evidence="10" id="KW-0560">Oxidoreductase</keyword>
<accession>A0ABC8S8Q3</accession>
<dbReference type="PROSITE" id="PS00080">
    <property type="entry name" value="MULTICOPPER_OXIDASE2"/>
    <property type="match status" value="1"/>
</dbReference>
<comment type="cofactor">
    <cofactor evidence="2">
        <name>Cu cation</name>
        <dbReference type="ChEBI" id="CHEBI:23378"/>
    </cofactor>
</comment>
<dbReference type="InterPro" id="IPR034285">
    <property type="entry name" value="CuRO_2_LCC"/>
</dbReference>
<dbReference type="PROSITE" id="PS00079">
    <property type="entry name" value="MULTICOPPER_OXIDASE1"/>
    <property type="match status" value="1"/>
</dbReference>
<keyword evidence="13" id="KW-0439">Lignin degradation</keyword>
<evidence type="ECO:0000256" key="4">
    <source>
        <dbReference type="ARBA" id="ARBA00010609"/>
    </source>
</evidence>
<comment type="similarity">
    <text evidence="4">Belongs to the multicopper oxidase family.</text>
</comment>
<dbReference type="CDD" id="cd13849">
    <property type="entry name" value="CuRO_1_LCC_plant"/>
    <property type="match status" value="1"/>
</dbReference>
<gene>
    <name evidence="17" type="ORF">ILEXP_LOCUS19575</name>
</gene>
<evidence type="ECO:0000256" key="10">
    <source>
        <dbReference type="ARBA" id="ARBA00023002"/>
    </source>
</evidence>
<dbReference type="InterPro" id="IPR002355">
    <property type="entry name" value="Cu_oxidase_Cu_BS"/>
</dbReference>
<dbReference type="EMBL" id="CAUOFW020002136">
    <property type="protein sequence ID" value="CAK9151408.1"/>
    <property type="molecule type" value="Genomic_DNA"/>
</dbReference>
<comment type="subcellular location">
    <subcellularLocation>
        <location evidence="3">Secreted</location>
        <location evidence="3">Extracellular space</location>
        <location evidence="3">Apoplast</location>
    </subcellularLocation>
</comment>
<dbReference type="InterPro" id="IPR011707">
    <property type="entry name" value="Cu-oxidase-like_N"/>
</dbReference>
<dbReference type="Pfam" id="PF07731">
    <property type="entry name" value="Cu-oxidase_2"/>
    <property type="match status" value="1"/>
</dbReference>